<evidence type="ECO:0000313" key="3">
    <source>
        <dbReference type="Proteomes" id="UP001501265"/>
    </source>
</evidence>
<dbReference type="EMBL" id="BAABIG010000090">
    <property type="protein sequence ID" value="GAA4824596.1"/>
    <property type="molecule type" value="Genomic_DNA"/>
</dbReference>
<keyword evidence="3" id="KW-1185">Reference proteome</keyword>
<accession>A0ABP9D0V5</accession>
<evidence type="ECO:0000313" key="2">
    <source>
        <dbReference type="EMBL" id="GAA4824596.1"/>
    </source>
</evidence>
<dbReference type="RefSeq" id="WP_345624553.1">
    <property type="nucleotide sequence ID" value="NZ_BAABIG010000090.1"/>
</dbReference>
<reference evidence="3" key="1">
    <citation type="journal article" date="2019" name="Int. J. Syst. Evol. Microbiol.">
        <title>The Global Catalogue of Microorganisms (GCM) 10K type strain sequencing project: providing services to taxonomists for standard genome sequencing and annotation.</title>
        <authorList>
            <consortium name="The Broad Institute Genomics Platform"/>
            <consortium name="The Broad Institute Genome Sequencing Center for Infectious Disease"/>
            <person name="Wu L."/>
            <person name="Ma J."/>
        </authorList>
    </citation>
    <scope>NUCLEOTIDE SEQUENCE [LARGE SCALE GENOMIC DNA]</scope>
    <source>
        <strain evidence="3">JCM 18081</strain>
    </source>
</reference>
<dbReference type="Proteomes" id="UP001501265">
    <property type="component" value="Unassembled WGS sequence"/>
</dbReference>
<comment type="caution">
    <text evidence="2">The sequence shown here is derived from an EMBL/GenBank/DDBJ whole genome shotgun (WGS) entry which is preliminary data.</text>
</comment>
<evidence type="ECO:0000256" key="1">
    <source>
        <dbReference type="SAM" id="MobiDB-lite"/>
    </source>
</evidence>
<protein>
    <submittedName>
        <fullName evidence="2">Uncharacterized protein</fullName>
    </submittedName>
</protein>
<sequence>MEEAGSGGGGSATERAALAAQVDMAAPHERDALALVCGGSPHGQGRFQPGPPTVKKIVDDFTQPQRTP</sequence>
<gene>
    <name evidence="2" type="ORF">GCM10023220_67980</name>
</gene>
<name>A0ABP9D0V5_9ACTN</name>
<feature type="region of interest" description="Disordered" evidence="1">
    <location>
        <begin position="35"/>
        <end position="68"/>
    </location>
</feature>
<organism evidence="2 3">
    <name type="scientific">Streptomyces ziwulingensis</name>
    <dbReference type="NCBI Taxonomy" id="1045501"/>
    <lineage>
        <taxon>Bacteria</taxon>
        <taxon>Bacillati</taxon>
        <taxon>Actinomycetota</taxon>
        <taxon>Actinomycetes</taxon>
        <taxon>Kitasatosporales</taxon>
        <taxon>Streptomycetaceae</taxon>
        <taxon>Streptomyces</taxon>
    </lineage>
</organism>
<proteinExistence type="predicted"/>